<dbReference type="Proteomes" id="UP000198656">
    <property type="component" value="Unassembled WGS sequence"/>
</dbReference>
<gene>
    <name evidence="1" type="ORF">SAMN05443529_104177</name>
</gene>
<organism evidence="1 2">
    <name type="scientific">Desulfosporosinus hippei DSM 8344</name>
    <dbReference type="NCBI Taxonomy" id="1121419"/>
    <lineage>
        <taxon>Bacteria</taxon>
        <taxon>Bacillati</taxon>
        <taxon>Bacillota</taxon>
        <taxon>Clostridia</taxon>
        <taxon>Eubacteriales</taxon>
        <taxon>Desulfitobacteriaceae</taxon>
        <taxon>Desulfosporosinus</taxon>
    </lineage>
</organism>
<evidence type="ECO:0000313" key="1">
    <source>
        <dbReference type="EMBL" id="SDG61211.1"/>
    </source>
</evidence>
<protein>
    <submittedName>
        <fullName evidence="1">Uncharacterized protein</fullName>
    </submittedName>
</protein>
<keyword evidence="2" id="KW-1185">Reference proteome</keyword>
<proteinExistence type="predicted"/>
<dbReference type="AlphaFoldDB" id="A0A1G7VNQ2"/>
<accession>A0A1G7VNQ2</accession>
<dbReference type="EMBL" id="FNCP01000004">
    <property type="protein sequence ID" value="SDG61211.1"/>
    <property type="molecule type" value="Genomic_DNA"/>
</dbReference>
<reference evidence="2" key="1">
    <citation type="submission" date="2016-10" db="EMBL/GenBank/DDBJ databases">
        <authorList>
            <person name="Varghese N."/>
            <person name="Submissions S."/>
        </authorList>
    </citation>
    <scope>NUCLEOTIDE SEQUENCE [LARGE SCALE GENOMIC DNA]</scope>
    <source>
        <strain evidence="2">DSM 8344</strain>
    </source>
</reference>
<name>A0A1G7VNQ2_9FIRM</name>
<evidence type="ECO:0000313" key="2">
    <source>
        <dbReference type="Proteomes" id="UP000198656"/>
    </source>
</evidence>
<sequence length="48" mass="5366">MYSETPSSFGAEKERLGLLLIVTIFNEGGNLDENDEDIKNNIINLLPK</sequence>